<dbReference type="RefSeq" id="WP_183343206.1">
    <property type="nucleotide sequence ID" value="NZ_JACHNU010000004.1"/>
</dbReference>
<dbReference type="EMBL" id="JACHNU010000004">
    <property type="protein sequence ID" value="MBB4663478.1"/>
    <property type="molecule type" value="Genomic_DNA"/>
</dbReference>
<dbReference type="Pfam" id="PF00702">
    <property type="entry name" value="Hydrolase"/>
    <property type="match status" value="1"/>
</dbReference>
<gene>
    <name evidence="1" type="ORF">BDZ31_003073</name>
</gene>
<organism evidence="1 2">
    <name type="scientific">Conexibacter arvalis</name>
    <dbReference type="NCBI Taxonomy" id="912552"/>
    <lineage>
        <taxon>Bacteria</taxon>
        <taxon>Bacillati</taxon>
        <taxon>Actinomycetota</taxon>
        <taxon>Thermoleophilia</taxon>
        <taxon>Solirubrobacterales</taxon>
        <taxon>Conexibacteraceae</taxon>
        <taxon>Conexibacter</taxon>
    </lineage>
</organism>
<dbReference type="InterPro" id="IPR036412">
    <property type="entry name" value="HAD-like_sf"/>
</dbReference>
<dbReference type="PANTHER" id="PTHR43481:SF4">
    <property type="entry name" value="GLYCEROL-1-PHOSPHATE PHOSPHOHYDROLASE 1-RELATED"/>
    <property type="match status" value="1"/>
</dbReference>
<dbReference type="InterPro" id="IPR051806">
    <property type="entry name" value="HAD-like_SPP"/>
</dbReference>
<proteinExistence type="predicted"/>
<dbReference type="PANTHER" id="PTHR43481">
    <property type="entry name" value="FRUCTOSE-1-PHOSPHATE PHOSPHATASE"/>
    <property type="match status" value="1"/>
</dbReference>
<protein>
    <submittedName>
        <fullName evidence="1">Sugar-phosphatase</fullName>
        <ecNumber evidence="1">3.1.3.23</ecNumber>
    </submittedName>
</protein>
<dbReference type="GO" id="GO:0050308">
    <property type="term" value="F:sugar-phosphatase activity"/>
    <property type="evidence" value="ECO:0007669"/>
    <property type="project" value="UniProtKB-EC"/>
</dbReference>
<dbReference type="Gene3D" id="3.40.50.1000">
    <property type="entry name" value="HAD superfamily/HAD-like"/>
    <property type="match status" value="1"/>
</dbReference>
<keyword evidence="2" id="KW-1185">Reference proteome</keyword>
<dbReference type="AlphaFoldDB" id="A0A840IHP9"/>
<accession>A0A840IHP9</accession>
<dbReference type="SFLD" id="SFLDS00003">
    <property type="entry name" value="Haloacid_Dehalogenase"/>
    <property type="match status" value="1"/>
</dbReference>
<dbReference type="SUPFAM" id="SSF56784">
    <property type="entry name" value="HAD-like"/>
    <property type="match status" value="1"/>
</dbReference>
<dbReference type="EC" id="3.1.3.23" evidence="1"/>
<comment type="caution">
    <text evidence="1">The sequence shown here is derived from an EMBL/GenBank/DDBJ whole genome shotgun (WGS) entry which is preliminary data.</text>
</comment>
<dbReference type="Gene3D" id="1.10.150.240">
    <property type="entry name" value="Putative phosphatase, domain 2"/>
    <property type="match status" value="1"/>
</dbReference>
<dbReference type="InterPro" id="IPR006439">
    <property type="entry name" value="HAD-SF_hydro_IA"/>
</dbReference>
<sequence length="229" mass="23497">MAAPHPAEAFAGHTFDGILFDLDGTLIDSRIALERAWGRWAAEERIDLFQLQGSHGMPAAEIVARLLPAPRVEAALARIVRYEETDTDGVVARPGSHEALAALPHGTAALVTSCTRVLAAARAGAARLTLPSAVVTFDDVTRGKPAPDPFLAGAAALGLDPSRCLVVEDAPAGLTGARAAGCATLAVDGTHHLDELDADAAVPDLSHLRFEAGPGGVRLLAAAASATRG</sequence>
<evidence type="ECO:0000313" key="2">
    <source>
        <dbReference type="Proteomes" id="UP000585272"/>
    </source>
</evidence>
<evidence type="ECO:0000313" key="1">
    <source>
        <dbReference type="EMBL" id="MBB4663478.1"/>
    </source>
</evidence>
<dbReference type="SFLD" id="SFLDG01129">
    <property type="entry name" value="C1.5:_HAD__Beta-PGM__Phosphata"/>
    <property type="match status" value="1"/>
</dbReference>
<dbReference type="InterPro" id="IPR023214">
    <property type="entry name" value="HAD_sf"/>
</dbReference>
<dbReference type="NCBIfam" id="TIGR01509">
    <property type="entry name" value="HAD-SF-IA-v3"/>
    <property type="match status" value="1"/>
</dbReference>
<name>A0A840IHP9_9ACTN</name>
<reference evidence="1 2" key="1">
    <citation type="submission" date="2020-08" db="EMBL/GenBank/DDBJ databases">
        <title>Genomic Encyclopedia of Archaeal and Bacterial Type Strains, Phase II (KMG-II): from individual species to whole genera.</title>
        <authorList>
            <person name="Goeker M."/>
        </authorList>
    </citation>
    <scope>NUCLEOTIDE SEQUENCE [LARGE SCALE GENOMIC DNA]</scope>
    <source>
        <strain evidence="1 2">DSM 23288</strain>
    </source>
</reference>
<dbReference type="Proteomes" id="UP000585272">
    <property type="component" value="Unassembled WGS sequence"/>
</dbReference>
<dbReference type="InterPro" id="IPR023198">
    <property type="entry name" value="PGP-like_dom2"/>
</dbReference>
<keyword evidence="1" id="KW-0378">Hydrolase</keyword>